<dbReference type="PROSITE" id="PS51892">
    <property type="entry name" value="SUBTILASE"/>
    <property type="match status" value="1"/>
</dbReference>
<dbReference type="PANTHER" id="PTHR10795">
    <property type="entry name" value="PROPROTEIN CONVERTASE SUBTILISIN/KEXIN"/>
    <property type="match status" value="1"/>
</dbReference>
<evidence type="ECO:0000259" key="9">
    <source>
        <dbReference type="Pfam" id="PF00082"/>
    </source>
</evidence>
<dbReference type="CDD" id="cd02120">
    <property type="entry name" value="PA_subtilisin_like"/>
    <property type="match status" value="1"/>
</dbReference>
<dbReference type="InterPro" id="IPR023828">
    <property type="entry name" value="Peptidase_S8_Ser-AS"/>
</dbReference>
<dbReference type="AlphaFoldDB" id="A9DGR8"/>
<dbReference type="Proteomes" id="UP000005839">
    <property type="component" value="Unassembled WGS sequence"/>
</dbReference>
<keyword evidence="4 7" id="KW-0720">Serine protease</keyword>
<evidence type="ECO:0000313" key="11">
    <source>
        <dbReference type="EMBL" id="EDP99272.1"/>
    </source>
</evidence>
<gene>
    <name evidence="11" type="ORF">KT99_18207</name>
</gene>
<keyword evidence="3 7" id="KW-0378">Hydrolase</keyword>
<dbReference type="GO" id="GO:0004252">
    <property type="term" value="F:serine-type endopeptidase activity"/>
    <property type="evidence" value="ECO:0007669"/>
    <property type="project" value="UniProtKB-UniRule"/>
</dbReference>
<keyword evidence="12" id="KW-1185">Reference proteome</keyword>
<dbReference type="Gene3D" id="3.40.50.200">
    <property type="entry name" value="Peptidase S8/S53 domain"/>
    <property type="match status" value="2"/>
</dbReference>
<evidence type="ECO:0000256" key="4">
    <source>
        <dbReference type="ARBA" id="ARBA00022825"/>
    </source>
</evidence>
<accession>A9DGR8</accession>
<evidence type="ECO:0000256" key="8">
    <source>
        <dbReference type="RuleBase" id="RU003355"/>
    </source>
</evidence>
<dbReference type="InterPro" id="IPR015500">
    <property type="entry name" value="Peptidase_S8_subtilisin-rel"/>
</dbReference>
<evidence type="ECO:0000313" key="12">
    <source>
        <dbReference type="Proteomes" id="UP000005839"/>
    </source>
</evidence>
<dbReference type="InterPro" id="IPR036852">
    <property type="entry name" value="Peptidase_S8/S53_dom_sf"/>
</dbReference>
<protein>
    <submittedName>
        <fullName evidence="11">Serine protease, subtilase family protein</fullName>
    </submittedName>
</protein>
<feature type="active site" description="Charge relay system" evidence="6 7">
    <location>
        <position position="566"/>
    </location>
</feature>
<keyword evidence="5" id="KW-0325">Glycoprotein</keyword>
<dbReference type="InterPro" id="IPR034197">
    <property type="entry name" value="Peptidases_S8_3"/>
</dbReference>
<dbReference type="InterPro" id="IPR023827">
    <property type="entry name" value="Peptidase_S8_Asp-AS"/>
</dbReference>
<evidence type="ECO:0000256" key="7">
    <source>
        <dbReference type="PROSITE-ProRule" id="PRU01240"/>
    </source>
</evidence>
<evidence type="ECO:0000256" key="6">
    <source>
        <dbReference type="PIRSR" id="PIRSR615500-1"/>
    </source>
</evidence>
<dbReference type="Pfam" id="PF00082">
    <property type="entry name" value="Peptidase_S8"/>
    <property type="match status" value="1"/>
</dbReference>
<feature type="domain" description="Inhibitor I9" evidence="10">
    <location>
        <begin position="114"/>
        <end position="179"/>
    </location>
</feature>
<feature type="active site" description="Charge relay system" evidence="6 7">
    <location>
        <position position="212"/>
    </location>
</feature>
<dbReference type="PRINTS" id="PR00723">
    <property type="entry name" value="SUBTILISIN"/>
</dbReference>
<feature type="active site" description="Charge relay system" evidence="6 7">
    <location>
        <position position="286"/>
    </location>
</feature>
<keyword evidence="2 7" id="KW-0645">Protease</keyword>
<dbReference type="PROSITE" id="PS00138">
    <property type="entry name" value="SUBTILASE_SER"/>
    <property type="match status" value="1"/>
</dbReference>
<dbReference type="CDD" id="cd04852">
    <property type="entry name" value="Peptidases_S8_3"/>
    <property type="match status" value="1"/>
</dbReference>
<dbReference type="InterPro" id="IPR000209">
    <property type="entry name" value="Peptidase_S8/S53_dom"/>
</dbReference>
<comment type="similarity">
    <text evidence="1 7 8">Belongs to the peptidase S8 family.</text>
</comment>
<dbReference type="RefSeq" id="WP_005502226.1">
    <property type="nucleotide sequence ID" value="NZ_ABIC01000045.1"/>
</dbReference>
<dbReference type="InterPro" id="IPR010259">
    <property type="entry name" value="S8pro/Inhibitor_I9"/>
</dbReference>
<dbReference type="Gene3D" id="3.30.70.80">
    <property type="entry name" value="Peptidase S8 propeptide/proteinase inhibitor I9"/>
    <property type="match status" value="1"/>
</dbReference>
<feature type="domain" description="Peptidase S8/S53" evidence="9">
    <location>
        <begin position="203"/>
        <end position="603"/>
    </location>
</feature>
<dbReference type="PROSITE" id="PS00136">
    <property type="entry name" value="SUBTILASE_ASP"/>
    <property type="match status" value="1"/>
</dbReference>
<dbReference type="GO" id="GO:0006508">
    <property type="term" value="P:proteolysis"/>
    <property type="evidence" value="ECO:0007669"/>
    <property type="project" value="UniProtKB-KW"/>
</dbReference>
<reference evidence="11 12" key="1">
    <citation type="submission" date="2007-10" db="EMBL/GenBank/DDBJ databases">
        <authorList>
            <person name="Yayanos A."/>
            <person name="Ferriera S."/>
            <person name="Johnson J."/>
            <person name="Kravitz S."/>
            <person name="Halpern A."/>
            <person name="Remington K."/>
            <person name="Beeson K."/>
            <person name="Tran B."/>
            <person name="Rogers Y.-H."/>
            <person name="Friedman R."/>
            <person name="Venter J.C."/>
        </authorList>
    </citation>
    <scope>NUCLEOTIDE SEQUENCE [LARGE SCALE GENOMIC DNA]</scope>
    <source>
        <strain evidence="11 12">KT99</strain>
    </source>
</reference>
<dbReference type="Pfam" id="PF05922">
    <property type="entry name" value="Inhibitor_I9"/>
    <property type="match status" value="1"/>
</dbReference>
<evidence type="ECO:0000256" key="3">
    <source>
        <dbReference type="ARBA" id="ARBA00022801"/>
    </source>
</evidence>
<organism evidence="11 12">
    <name type="scientific">Shewanella benthica KT99</name>
    <dbReference type="NCBI Taxonomy" id="314608"/>
    <lineage>
        <taxon>Bacteria</taxon>
        <taxon>Pseudomonadati</taxon>
        <taxon>Pseudomonadota</taxon>
        <taxon>Gammaproteobacteria</taxon>
        <taxon>Alteromonadales</taxon>
        <taxon>Shewanellaceae</taxon>
        <taxon>Shewanella</taxon>
    </lineage>
</organism>
<proteinExistence type="inferred from homology"/>
<evidence type="ECO:0000256" key="5">
    <source>
        <dbReference type="ARBA" id="ARBA00023180"/>
    </source>
</evidence>
<dbReference type="InterPro" id="IPR045051">
    <property type="entry name" value="SBT"/>
</dbReference>
<name>A9DGR8_9GAMM</name>
<dbReference type="InterPro" id="IPR037045">
    <property type="entry name" value="S8pro/Inhibitor_I9_sf"/>
</dbReference>
<evidence type="ECO:0000256" key="2">
    <source>
        <dbReference type="ARBA" id="ARBA00022670"/>
    </source>
</evidence>
<sequence length="849" mass="90673">MDSRITKNEKDQVKLTYKKSLIAAALSIILSPVIQANMVDSRGIYNNSSQRTSELKASKRNTDNLYMVLLDDQPLDTYRGDIADLQATSVLSNTANTRQDRGTLNVHSAASQNYLSYLARQTDSTLKRVQASLNRRLDIKSQYRITLNGFSTDLTEQEAEQLASVAGIKLVQKVQRRHLTTDSGPRHIQAAWDGSATGISTKGEGIIVGIIDTGISAFNPSFADIGGDEYDHTNPLGEGIYLGHCAEAELAHYCNDKLIGIWAHEGVMDDYIPEGDDRIGIDHNGHGSHTASTTAGNVVNNVPIYNAMGDVAEFTFGQISGVAPHANIVSYQVCAADAGCWSDITALAVEHAIENGVQVLNYSVGGGASNPWYDTDAQAFLSAREAGIHVATSAGNSGPEPETVGSLGNAPWLTTVAAYTHDRSFTEKESIFSGGDTSLSPLHGEGATAGGMILINVEGGSETVDADFHVLPSIHIDAAQGSELTTWLASGSDHAATISASVMESNPDKADIAAEFTSRGPEPIMNRWLTPHVAAPGVAIYAANSEYQPWRETKSESPYTFMSGTSMASPHVAGAMALITAIKPEWTPAELQSALMLSAEFNTHKDDGITPSDFFDSVAGSIRIDRALNTGLIMNVSYQEYVDANPDLGGKPESMNMPSAVQRDCMMTWTAASTWTTSGDASVVGMSVASTPSSFTLAAGESIELMVTATISEGYNAEFGMGRLLLTPSDTNLTPSAMPVIGTFVAGSYPASTSIETNKSKDSAPIEGITTIGSNNVQVGVFELAEVEVITTTIPRDDSDTASWPTNVWNDSNSADQRHAIDQAYCRPHQGYQLTGSGPLYRPRRQLQW</sequence>
<dbReference type="EMBL" id="ABIC01000045">
    <property type="protein sequence ID" value="EDP99272.1"/>
    <property type="molecule type" value="Genomic_DNA"/>
</dbReference>
<dbReference type="SUPFAM" id="SSF52743">
    <property type="entry name" value="Subtilisin-like"/>
    <property type="match status" value="1"/>
</dbReference>
<dbReference type="STRING" id="314608.KT99_18207"/>
<evidence type="ECO:0000259" key="10">
    <source>
        <dbReference type="Pfam" id="PF05922"/>
    </source>
</evidence>
<evidence type="ECO:0000256" key="1">
    <source>
        <dbReference type="ARBA" id="ARBA00011073"/>
    </source>
</evidence>
<comment type="caution">
    <text evidence="11">The sequence shown here is derived from an EMBL/GenBank/DDBJ whole genome shotgun (WGS) entry which is preliminary data.</text>
</comment>